<sequence length="61" mass="7201">MAKKSEAQKAREQADAKLREERKKGTQRSGSTAADEAWKEKLRQQQEEQDRRDTFDENYDV</sequence>
<gene>
    <name evidence="2" type="ORF">B1H19_01710</name>
</gene>
<evidence type="ECO:0000313" key="2">
    <source>
        <dbReference type="EMBL" id="ARF53065.1"/>
    </source>
</evidence>
<dbReference type="EMBL" id="CP020569">
    <property type="protein sequence ID" value="ARF53065.1"/>
    <property type="molecule type" value="Genomic_DNA"/>
</dbReference>
<dbReference type="Proteomes" id="UP000192726">
    <property type="component" value="Chromosome"/>
</dbReference>
<proteinExistence type="predicted"/>
<reference evidence="2 3" key="1">
    <citation type="submission" date="2017-04" db="EMBL/GenBank/DDBJ databases">
        <title>Complete Genome Sequence of Streptomyces gilvosporeus F607, a Capable Producer of Natamycin.</title>
        <authorList>
            <person name="Zong G."/>
            <person name="Zhong C."/>
            <person name="Fu J."/>
            <person name="Qin R."/>
            <person name="Cao G."/>
        </authorList>
    </citation>
    <scope>NUCLEOTIDE SEQUENCE [LARGE SCALE GENOMIC DNA]</scope>
    <source>
        <strain evidence="2 3">F607</strain>
    </source>
</reference>
<dbReference type="AlphaFoldDB" id="A0A1V0TJG0"/>
<organism evidence="2 3">
    <name type="scientific">Streptomyces gilvosporeus</name>
    <dbReference type="NCBI Taxonomy" id="553510"/>
    <lineage>
        <taxon>Bacteria</taxon>
        <taxon>Bacillati</taxon>
        <taxon>Actinomycetota</taxon>
        <taxon>Actinomycetes</taxon>
        <taxon>Kitasatosporales</taxon>
        <taxon>Streptomycetaceae</taxon>
        <taxon>Streptomyces</taxon>
    </lineage>
</organism>
<feature type="compositionally biased region" description="Basic and acidic residues" evidence="1">
    <location>
        <begin position="36"/>
        <end position="55"/>
    </location>
</feature>
<accession>A0A1V0TJG0</accession>
<protein>
    <submittedName>
        <fullName evidence="2">Uncharacterized protein</fullName>
    </submittedName>
</protein>
<name>A0A1V0TJG0_9ACTN</name>
<keyword evidence="3" id="KW-1185">Reference proteome</keyword>
<dbReference type="RefSeq" id="WP_083102496.1">
    <property type="nucleotide sequence ID" value="NZ_CP020569.1"/>
</dbReference>
<evidence type="ECO:0000256" key="1">
    <source>
        <dbReference type="SAM" id="MobiDB-lite"/>
    </source>
</evidence>
<dbReference type="KEGG" id="sgv:B1H19_01710"/>
<feature type="compositionally biased region" description="Basic and acidic residues" evidence="1">
    <location>
        <begin position="1"/>
        <end position="24"/>
    </location>
</feature>
<evidence type="ECO:0000313" key="3">
    <source>
        <dbReference type="Proteomes" id="UP000192726"/>
    </source>
</evidence>
<feature type="region of interest" description="Disordered" evidence="1">
    <location>
        <begin position="1"/>
        <end position="61"/>
    </location>
</feature>